<comment type="catalytic activity">
    <reaction evidence="1 15">
        <text>Endonucleolytic cleavage to 5'-phosphomonoester.</text>
        <dbReference type="EC" id="3.1.26.3"/>
    </reaction>
</comment>
<evidence type="ECO:0000256" key="2">
    <source>
        <dbReference type="ARBA" id="ARBA00004496"/>
    </source>
</evidence>
<keyword evidence="19" id="KW-1185">Reference proteome</keyword>
<dbReference type="PROSITE" id="PS50137">
    <property type="entry name" value="DS_RBD"/>
    <property type="match status" value="1"/>
</dbReference>
<dbReference type="GO" id="GO:0005737">
    <property type="term" value="C:cytoplasm"/>
    <property type="evidence" value="ECO:0007669"/>
    <property type="project" value="UniProtKB-SubCell"/>
</dbReference>
<dbReference type="GO" id="GO:0010468">
    <property type="term" value="P:regulation of gene expression"/>
    <property type="evidence" value="ECO:0007669"/>
    <property type="project" value="TreeGrafter"/>
</dbReference>
<dbReference type="CDD" id="cd00593">
    <property type="entry name" value="RIBOc"/>
    <property type="match status" value="1"/>
</dbReference>
<keyword evidence="11 15" id="KW-0255">Endonuclease</keyword>
<dbReference type="HAMAP" id="MF_00104">
    <property type="entry name" value="RNase_III"/>
    <property type="match status" value="1"/>
</dbReference>
<comment type="subunit">
    <text evidence="4 15">Homodimer.</text>
</comment>
<evidence type="ECO:0000256" key="15">
    <source>
        <dbReference type="HAMAP-Rule" id="MF_00104"/>
    </source>
</evidence>
<comment type="similarity">
    <text evidence="3">Belongs to the ribonuclease III family.</text>
</comment>
<dbReference type="Pfam" id="PF00035">
    <property type="entry name" value="dsrm"/>
    <property type="match status" value="1"/>
</dbReference>
<comment type="caution">
    <text evidence="18">The sequence shown here is derived from an EMBL/GenBank/DDBJ whole genome shotgun (WGS) entry which is preliminary data.</text>
</comment>
<evidence type="ECO:0000256" key="4">
    <source>
        <dbReference type="ARBA" id="ARBA00011738"/>
    </source>
</evidence>
<feature type="binding site" evidence="15">
    <location>
        <position position="45"/>
    </location>
    <ligand>
        <name>Mg(2+)</name>
        <dbReference type="ChEBI" id="CHEBI:18420"/>
    </ligand>
</feature>
<dbReference type="GO" id="GO:0003725">
    <property type="term" value="F:double-stranded RNA binding"/>
    <property type="evidence" value="ECO:0007669"/>
    <property type="project" value="TreeGrafter"/>
</dbReference>
<dbReference type="GO" id="GO:0008033">
    <property type="term" value="P:tRNA processing"/>
    <property type="evidence" value="ECO:0007669"/>
    <property type="project" value="UniProtKB-KW"/>
</dbReference>
<dbReference type="STRING" id="765420.OSCT_0517"/>
<feature type="binding site" evidence="15">
    <location>
        <position position="118"/>
    </location>
    <ligand>
        <name>Mg(2+)</name>
        <dbReference type="ChEBI" id="CHEBI:18420"/>
    </ligand>
</feature>
<keyword evidence="8 15" id="KW-0819">tRNA processing</keyword>
<dbReference type="Gene3D" id="3.30.160.20">
    <property type="match status" value="1"/>
</dbReference>
<dbReference type="AlphaFoldDB" id="E1IB16"/>
<reference evidence="18 19" key="1">
    <citation type="journal article" date="2011" name="J. Bacteriol.">
        <title>Draft genome sequence of the anoxygenic filamentous phototrophic bacterium Oscillochloris trichoides subsp. DG-6.</title>
        <authorList>
            <person name="Kuznetsov B.B."/>
            <person name="Ivanovsky R.N."/>
            <person name="Keppen O.I."/>
            <person name="Sukhacheva M.V."/>
            <person name="Bumazhkin B.K."/>
            <person name="Patutina E.O."/>
            <person name="Beletsky A.V."/>
            <person name="Mardanov A.V."/>
            <person name="Baslerov R.V."/>
            <person name="Panteleeva A.N."/>
            <person name="Kolganova T.V."/>
            <person name="Ravin N.V."/>
            <person name="Skryabin K.G."/>
        </authorList>
    </citation>
    <scope>NUCLEOTIDE SEQUENCE [LARGE SCALE GENOMIC DNA]</scope>
    <source>
        <strain evidence="18 19">DG-6</strain>
    </source>
</reference>
<dbReference type="PANTHER" id="PTHR11207:SF0">
    <property type="entry name" value="RIBONUCLEASE 3"/>
    <property type="match status" value="1"/>
</dbReference>
<keyword evidence="6 15" id="KW-0698">rRNA processing</keyword>
<dbReference type="Proteomes" id="UP000054010">
    <property type="component" value="Unassembled WGS sequence"/>
</dbReference>
<keyword evidence="7 15" id="KW-0507">mRNA processing</keyword>
<evidence type="ECO:0000256" key="6">
    <source>
        <dbReference type="ARBA" id="ARBA00022552"/>
    </source>
</evidence>
<dbReference type="PROSITE" id="PS50142">
    <property type="entry name" value="RNASE_3_2"/>
    <property type="match status" value="1"/>
</dbReference>
<dbReference type="GO" id="GO:0042802">
    <property type="term" value="F:identical protein binding"/>
    <property type="evidence" value="ECO:0007669"/>
    <property type="project" value="UniProtKB-ARBA"/>
</dbReference>
<feature type="active site" evidence="15">
    <location>
        <position position="49"/>
    </location>
</feature>
<dbReference type="EMBL" id="ADVR01000008">
    <property type="protein sequence ID" value="EFO81662.1"/>
    <property type="molecule type" value="Genomic_DNA"/>
</dbReference>
<dbReference type="SUPFAM" id="SSF54768">
    <property type="entry name" value="dsRNA-binding domain-like"/>
    <property type="match status" value="1"/>
</dbReference>
<comment type="subcellular location">
    <subcellularLocation>
        <location evidence="2 15">Cytoplasm</location>
    </subcellularLocation>
</comment>
<dbReference type="InterPro" id="IPR000999">
    <property type="entry name" value="RNase_III_dom"/>
</dbReference>
<dbReference type="HOGENOM" id="CLU_000907_1_3_0"/>
<keyword evidence="14 15" id="KW-0694">RNA-binding</keyword>
<dbReference type="OrthoDB" id="9805026at2"/>
<sequence>MDELQRQLGIRFNDEELFTRAFVHRSFIHEHPERNRPRESNERLEFLGDAVLNFLSAAWLYANFPDRTEGELTHLRAALVKTNTLAGFARSLDLGRHIKISRGEDTPIARNRPALLADVFEALLGAIYLDQGLDAVRTFITPFFEHQIVVVLSGSDEVDYRTRLQEQAQSRFNRTPTYRMVDVSGPDHQREFTMEVVIDEVRYGVGVGTSKQAAAQAAAREALNRLESPPETVSK</sequence>
<keyword evidence="10 15" id="KW-0479">Metal-binding</keyword>
<dbReference type="SMART" id="SM00535">
    <property type="entry name" value="RIBOc"/>
    <property type="match status" value="1"/>
</dbReference>
<protein>
    <recommendedName>
        <fullName evidence="15">Ribonuclease 3</fullName>
        <ecNumber evidence="15">3.1.26.3</ecNumber>
    </recommendedName>
    <alternativeName>
        <fullName evidence="15">Ribonuclease III</fullName>
        <shortName evidence="15">RNase III</shortName>
    </alternativeName>
</protein>
<dbReference type="PANTHER" id="PTHR11207">
    <property type="entry name" value="RIBONUCLEASE III"/>
    <property type="match status" value="1"/>
</dbReference>
<dbReference type="EC" id="3.1.26.3" evidence="15"/>
<evidence type="ECO:0000256" key="14">
    <source>
        <dbReference type="ARBA" id="ARBA00022884"/>
    </source>
</evidence>
<evidence type="ECO:0000256" key="10">
    <source>
        <dbReference type="ARBA" id="ARBA00022723"/>
    </source>
</evidence>
<evidence type="ECO:0000256" key="9">
    <source>
        <dbReference type="ARBA" id="ARBA00022722"/>
    </source>
</evidence>
<dbReference type="GO" id="GO:0006397">
    <property type="term" value="P:mRNA processing"/>
    <property type="evidence" value="ECO:0007669"/>
    <property type="project" value="UniProtKB-UniRule"/>
</dbReference>
<evidence type="ECO:0000313" key="18">
    <source>
        <dbReference type="EMBL" id="EFO81662.1"/>
    </source>
</evidence>
<accession>E1IB16</accession>
<keyword evidence="15" id="KW-0699">rRNA-binding</keyword>
<dbReference type="GO" id="GO:0019843">
    <property type="term" value="F:rRNA binding"/>
    <property type="evidence" value="ECO:0007669"/>
    <property type="project" value="UniProtKB-KW"/>
</dbReference>
<dbReference type="NCBIfam" id="TIGR02191">
    <property type="entry name" value="RNaseIII"/>
    <property type="match status" value="1"/>
</dbReference>
<keyword evidence="12 15" id="KW-0378">Hydrolase</keyword>
<dbReference type="SUPFAM" id="SSF69065">
    <property type="entry name" value="RNase III domain-like"/>
    <property type="match status" value="1"/>
</dbReference>
<dbReference type="InterPro" id="IPR014720">
    <property type="entry name" value="dsRBD_dom"/>
</dbReference>
<dbReference type="FunFam" id="3.30.160.20:FF:000003">
    <property type="entry name" value="Ribonuclease 3"/>
    <property type="match status" value="1"/>
</dbReference>
<evidence type="ECO:0000256" key="3">
    <source>
        <dbReference type="ARBA" id="ARBA00010183"/>
    </source>
</evidence>
<dbReference type="eggNOG" id="COG0571">
    <property type="taxonomic scope" value="Bacteria"/>
</dbReference>
<dbReference type="InterPro" id="IPR036389">
    <property type="entry name" value="RNase_III_sf"/>
</dbReference>
<dbReference type="Pfam" id="PF14622">
    <property type="entry name" value="Ribonucleas_3_3"/>
    <property type="match status" value="1"/>
</dbReference>
<gene>
    <name evidence="15" type="primary">rnc</name>
    <name evidence="18" type="ORF">OSCT_0517</name>
</gene>
<keyword evidence="9 15" id="KW-0540">Nuclease</keyword>
<evidence type="ECO:0000259" key="17">
    <source>
        <dbReference type="PROSITE" id="PS50142"/>
    </source>
</evidence>
<dbReference type="GO" id="GO:0046872">
    <property type="term" value="F:metal ion binding"/>
    <property type="evidence" value="ECO:0007669"/>
    <property type="project" value="UniProtKB-KW"/>
</dbReference>
<keyword evidence="13 15" id="KW-0460">Magnesium</keyword>
<evidence type="ECO:0000256" key="8">
    <source>
        <dbReference type="ARBA" id="ARBA00022694"/>
    </source>
</evidence>
<dbReference type="PROSITE" id="PS00517">
    <property type="entry name" value="RNASE_3_1"/>
    <property type="match status" value="1"/>
</dbReference>
<evidence type="ECO:0000256" key="7">
    <source>
        <dbReference type="ARBA" id="ARBA00022664"/>
    </source>
</evidence>
<dbReference type="FunFam" id="1.10.1520.10:FF:000001">
    <property type="entry name" value="Ribonuclease 3"/>
    <property type="match status" value="1"/>
</dbReference>
<dbReference type="SMART" id="SM00358">
    <property type="entry name" value="DSRM"/>
    <property type="match status" value="1"/>
</dbReference>
<dbReference type="GO" id="GO:0006364">
    <property type="term" value="P:rRNA processing"/>
    <property type="evidence" value="ECO:0007669"/>
    <property type="project" value="UniProtKB-UniRule"/>
</dbReference>
<comment type="function">
    <text evidence="15">Digests double-stranded RNA. Involved in the processing of primary rRNA transcript to yield the immediate precursors to the large and small rRNAs (23S and 16S). Processes some mRNAs, and tRNAs when they are encoded in the rRNA operon. Processes pre-crRNA and tracrRNA of type II CRISPR loci if present in the organism.</text>
</comment>
<name>E1IB16_9CHLR</name>
<evidence type="ECO:0000259" key="16">
    <source>
        <dbReference type="PROSITE" id="PS50137"/>
    </source>
</evidence>
<evidence type="ECO:0000313" key="19">
    <source>
        <dbReference type="Proteomes" id="UP000054010"/>
    </source>
</evidence>
<feature type="domain" description="RNase III" evidence="17">
    <location>
        <begin position="1"/>
        <end position="132"/>
    </location>
</feature>
<evidence type="ECO:0000256" key="11">
    <source>
        <dbReference type="ARBA" id="ARBA00022759"/>
    </source>
</evidence>
<keyword evidence="5 15" id="KW-0963">Cytoplasm</keyword>
<feature type="binding site" evidence="15">
    <location>
        <position position="121"/>
    </location>
    <ligand>
        <name>Mg(2+)</name>
        <dbReference type="ChEBI" id="CHEBI:18420"/>
    </ligand>
</feature>
<comment type="cofactor">
    <cofactor evidence="15">
        <name>Mg(2+)</name>
        <dbReference type="ChEBI" id="CHEBI:18420"/>
    </cofactor>
</comment>
<evidence type="ECO:0000256" key="1">
    <source>
        <dbReference type="ARBA" id="ARBA00000109"/>
    </source>
</evidence>
<evidence type="ECO:0000256" key="5">
    <source>
        <dbReference type="ARBA" id="ARBA00022490"/>
    </source>
</evidence>
<organism evidence="18 19">
    <name type="scientific">Oscillochloris trichoides DG-6</name>
    <dbReference type="NCBI Taxonomy" id="765420"/>
    <lineage>
        <taxon>Bacteria</taxon>
        <taxon>Bacillati</taxon>
        <taxon>Chloroflexota</taxon>
        <taxon>Chloroflexia</taxon>
        <taxon>Chloroflexales</taxon>
        <taxon>Chloroflexineae</taxon>
        <taxon>Oscillochloridaceae</taxon>
        <taxon>Oscillochloris</taxon>
    </lineage>
</organism>
<evidence type="ECO:0000256" key="13">
    <source>
        <dbReference type="ARBA" id="ARBA00022842"/>
    </source>
</evidence>
<feature type="active site" evidence="15">
    <location>
        <position position="121"/>
    </location>
</feature>
<dbReference type="CDD" id="cd10845">
    <property type="entry name" value="DSRM_RNAse_III_family"/>
    <property type="match status" value="1"/>
</dbReference>
<dbReference type="Gene3D" id="1.10.1520.10">
    <property type="entry name" value="Ribonuclease III domain"/>
    <property type="match status" value="1"/>
</dbReference>
<proteinExistence type="inferred from homology"/>
<dbReference type="InterPro" id="IPR011907">
    <property type="entry name" value="RNase_III"/>
</dbReference>
<dbReference type="GO" id="GO:0004525">
    <property type="term" value="F:ribonuclease III activity"/>
    <property type="evidence" value="ECO:0007669"/>
    <property type="project" value="UniProtKB-UniRule"/>
</dbReference>
<feature type="domain" description="DRBM" evidence="16">
    <location>
        <begin position="159"/>
        <end position="228"/>
    </location>
</feature>
<evidence type="ECO:0000256" key="12">
    <source>
        <dbReference type="ARBA" id="ARBA00022801"/>
    </source>
</evidence>